<dbReference type="Proteomes" id="UP000244066">
    <property type="component" value="Unassembled WGS sequence"/>
</dbReference>
<proteinExistence type="inferred from homology"/>
<accession>A0A2R7Y3R8</accession>
<dbReference type="PANTHER" id="PTHR47916">
    <property type="entry name" value="FRUCTOSE-BISPHOSPHATE ALDOLASE CLASS 1"/>
    <property type="match status" value="1"/>
</dbReference>
<dbReference type="NCBIfam" id="NF005556">
    <property type="entry name" value="PRK07226.1"/>
    <property type="match status" value="1"/>
</dbReference>
<keyword evidence="3 5" id="KW-0057">Aromatic amino acid biosynthesis</keyword>
<evidence type="ECO:0000256" key="5">
    <source>
        <dbReference type="HAMAP-Rule" id="MF_00960"/>
    </source>
</evidence>
<dbReference type="EC" id="2.2.1.10" evidence="5 6"/>
<keyword evidence="4 5" id="KW-0704">Schiff base</keyword>
<reference evidence="8 9" key="1">
    <citation type="submission" date="2017-04" db="EMBL/GenBank/DDBJ databases">
        <title>Draft Aigarchaeota genome from a New Zealand hot spring.</title>
        <authorList>
            <person name="Reysenbach A.-L."/>
            <person name="Donaho J.A."/>
            <person name="Gerhart J."/>
            <person name="Kelley J.F."/>
            <person name="Kouba K."/>
            <person name="Podar M."/>
            <person name="Stott M."/>
        </authorList>
    </citation>
    <scope>NUCLEOTIDE SEQUENCE [LARGE SCALE GENOMIC DNA]</scope>
    <source>
        <strain evidence="8">NZ13_MG1</strain>
    </source>
</reference>
<dbReference type="InterPro" id="IPR013785">
    <property type="entry name" value="Aldolase_TIM"/>
</dbReference>
<dbReference type="Gene3D" id="3.20.20.70">
    <property type="entry name" value="Aldolase class I"/>
    <property type="match status" value="1"/>
</dbReference>
<dbReference type="InterPro" id="IPR002915">
    <property type="entry name" value="DeoC/FbaB/LacD_aldolase"/>
</dbReference>
<keyword evidence="2 5" id="KW-0808">Transferase</keyword>
<protein>
    <recommendedName>
        <fullName evidence="5 6">2-amino-3,7-dideoxy-D-threo-hept-6-ulosonate synthase</fullName>
        <shortName evidence="5">ADH synthase</shortName>
        <shortName evidence="5">ADHS</shortName>
        <shortName evidence="5">ADTH synthase</shortName>
        <ecNumber evidence="5 6">2.2.1.10</ecNumber>
    </recommendedName>
</protein>
<comment type="caution">
    <text evidence="8">The sequence shown here is derived from an EMBL/GenBank/DDBJ whole genome shotgun (WGS) entry which is preliminary data.</text>
</comment>
<feature type="active site" description="Schiff-base intermediate with dihydroxyacetone-P" evidence="7">
    <location>
        <position position="173"/>
    </location>
</feature>
<feature type="binding site" evidence="5">
    <location>
        <begin position="198"/>
        <end position="199"/>
    </location>
    <ligand>
        <name>1-deoxy-D-threo-hexo-2,5-diulose 6-phosphate</name>
        <dbReference type="ChEBI" id="CHEBI:58861"/>
    </ligand>
</feature>
<evidence type="ECO:0000256" key="2">
    <source>
        <dbReference type="ARBA" id="ARBA00022679"/>
    </source>
</evidence>
<comment type="subunit">
    <text evidence="5">Homodecamer.</text>
</comment>
<name>A0A2R7Y3R8_9ARCH</name>
<dbReference type="GO" id="GO:0008652">
    <property type="term" value="P:amino acid biosynthetic process"/>
    <property type="evidence" value="ECO:0007669"/>
    <property type="project" value="UniProtKB-KW"/>
</dbReference>
<dbReference type="GO" id="GO:0016836">
    <property type="term" value="F:hydro-lyase activity"/>
    <property type="evidence" value="ECO:0007669"/>
    <property type="project" value="InterPro"/>
</dbReference>
<comment type="catalytic activity">
    <reaction evidence="5">
        <text>1-deoxy-D-threo-hexo-2,5-diulose 6-phosphate + L-aspartate 4-semialdehyde = 2,3-dioxopropyl phosphate + 2-amino-2,3,7-trideoxy-D-lyxo-hept-6-ulosonate</text>
        <dbReference type="Rhea" id="RHEA:25952"/>
        <dbReference type="ChEBI" id="CHEBI:58859"/>
        <dbReference type="ChEBI" id="CHEBI:58860"/>
        <dbReference type="ChEBI" id="CHEBI:58861"/>
        <dbReference type="ChEBI" id="CHEBI:537519"/>
        <dbReference type="EC" id="2.2.1.10"/>
    </reaction>
</comment>
<gene>
    <name evidence="5" type="primary">aroA'</name>
    <name evidence="8" type="ORF">B9J98_04660</name>
</gene>
<dbReference type="HAMAP" id="MF_00960">
    <property type="entry name" value="ADH_synthase"/>
    <property type="match status" value="1"/>
</dbReference>
<feature type="binding site" evidence="5">
    <location>
        <begin position="24"/>
        <end position="28"/>
    </location>
    <ligand>
        <name>1-deoxy-D-threo-hexo-2,5-diulose 6-phosphate</name>
        <dbReference type="ChEBI" id="CHEBI:58861"/>
    </ligand>
</feature>
<keyword evidence="1 5" id="KW-0028">Amino-acid biosynthesis</keyword>
<dbReference type="PANTHER" id="PTHR47916:SF1">
    <property type="entry name" value="3-HYDROXY-5-PHOSPHONOOXYPENTANE-2,4-DIONE THIOLASE"/>
    <property type="match status" value="1"/>
</dbReference>
<evidence type="ECO:0000256" key="7">
    <source>
        <dbReference type="PIRSR" id="PIRSR038992-1"/>
    </source>
</evidence>
<dbReference type="CDD" id="cd00958">
    <property type="entry name" value="DhnA"/>
    <property type="match status" value="1"/>
</dbReference>
<evidence type="ECO:0000256" key="3">
    <source>
        <dbReference type="ARBA" id="ARBA00023141"/>
    </source>
</evidence>
<organism evidence="8 9">
    <name type="scientific">Candidatus Terraquivivens tikiterensis</name>
    <dbReference type="NCBI Taxonomy" id="1980982"/>
    <lineage>
        <taxon>Archaea</taxon>
        <taxon>Nitrososphaerota</taxon>
        <taxon>Candidatus Wolframiiraptoraceae</taxon>
        <taxon>Candidatus Terraquivivens</taxon>
    </lineage>
</organism>
<dbReference type="GO" id="GO:0009073">
    <property type="term" value="P:aromatic amino acid family biosynthetic process"/>
    <property type="evidence" value="ECO:0007669"/>
    <property type="project" value="UniProtKB-UniRule"/>
</dbReference>
<feature type="active site" description="Proton acceptor" evidence="5">
    <location>
        <position position="24"/>
    </location>
</feature>
<dbReference type="EMBL" id="NDWU01000010">
    <property type="protein sequence ID" value="PUA32039.1"/>
    <property type="molecule type" value="Genomic_DNA"/>
</dbReference>
<evidence type="ECO:0000256" key="1">
    <source>
        <dbReference type="ARBA" id="ARBA00022605"/>
    </source>
</evidence>
<dbReference type="NCBIfam" id="TIGR01949">
    <property type="entry name" value="ADH_synth"/>
    <property type="match status" value="1"/>
</dbReference>
<comment type="function">
    <text evidence="5">Catalyzes a transaldol reaction between 6-deoxy-5-ketofructose 1-phosphate (DKFP) and L-aspartate semialdehyde (ASA) with an elimination of hydroxypyruvaldehyde phosphate to yield 2-amino-3,7-dideoxy-D-threo-hept-6-ulosonate (ADH). Plays a key role in an alternative pathway of the biosynthesis of 3-dehydroquinate (DHQ), which is involved in the canonical pathway for the biosynthesis of aromatic amino acids.</text>
</comment>
<dbReference type="PIRSF" id="PIRSF038992">
    <property type="entry name" value="Aldolase_Ia"/>
    <property type="match status" value="1"/>
</dbReference>
<feature type="active site" description="Proton donor" evidence="5 7">
    <location>
        <position position="142"/>
    </location>
</feature>
<dbReference type="InterPro" id="IPR050456">
    <property type="entry name" value="DeoC/FbaB_aldolase"/>
</dbReference>
<feature type="binding site" evidence="5">
    <location>
        <begin position="226"/>
        <end position="227"/>
    </location>
    <ligand>
        <name>1-deoxy-D-threo-hexo-2,5-diulose 6-phosphate</name>
        <dbReference type="ChEBI" id="CHEBI:58861"/>
    </ligand>
</feature>
<sequence length="265" mass="28339">MVFGKQVRLNRITEKGRMLCIPMDHGVTIGPVKGLDRIFDTVEKVSLGGATAVLMHKGILRMMPKPVNVGTIMHVSASTSLGPSPNFKVRVSGVEEALRLGADAVSVHVNIGCGDEPKMLKKLGMLADECDRWQVPFIAMMYPRGENIKNPNDPEIAAHVARIGAELGADIVKTPYIGSPEAFRKVVDGCPVPIVIAGGPKAESDLEVLRMVREAMDAGAVGAAIGRNVFQHDNPFAITKALRAIIIEDCTVKEALEVLKDASAG</sequence>
<evidence type="ECO:0000313" key="8">
    <source>
        <dbReference type="EMBL" id="PUA32039.1"/>
    </source>
</evidence>
<feature type="active site" description="Schiff-base intermediate with substrate" evidence="5">
    <location>
        <position position="173"/>
    </location>
</feature>
<dbReference type="GO" id="GO:0016744">
    <property type="term" value="F:transketolase or transaldolase activity"/>
    <property type="evidence" value="ECO:0007669"/>
    <property type="project" value="UniProtKB-UniRule"/>
</dbReference>
<evidence type="ECO:0000256" key="4">
    <source>
        <dbReference type="ARBA" id="ARBA00023270"/>
    </source>
</evidence>
<dbReference type="SMART" id="SM01133">
    <property type="entry name" value="DeoC"/>
    <property type="match status" value="1"/>
</dbReference>
<dbReference type="InterPro" id="IPR010210">
    <property type="entry name" value="ADH_synthase"/>
</dbReference>
<dbReference type="GO" id="GO:0004332">
    <property type="term" value="F:fructose-bisphosphate aldolase activity"/>
    <property type="evidence" value="ECO:0007669"/>
    <property type="project" value="InterPro"/>
</dbReference>
<dbReference type="InterPro" id="IPR041720">
    <property type="entry name" value="FbaB-like"/>
</dbReference>
<comment type="similarity">
    <text evidence="5">Belongs to the DeoC/FbaB aldolase family. ADHS subfamily.</text>
</comment>
<feature type="binding site" evidence="5">
    <location>
        <begin position="142"/>
        <end position="144"/>
    </location>
    <ligand>
        <name>1-deoxy-D-threo-hexo-2,5-diulose 6-phosphate</name>
        <dbReference type="ChEBI" id="CHEBI:58861"/>
    </ligand>
</feature>
<evidence type="ECO:0000256" key="6">
    <source>
        <dbReference type="NCBIfam" id="TIGR01949"/>
    </source>
</evidence>
<dbReference type="Pfam" id="PF01791">
    <property type="entry name" value="DeoC"/>
    <property type="match status" value="1"/>
</dbReference>
<evidence type="ECO:0000313" key="9">
    <source>
        <dbReference type="Proteomes" id="UP000244066"/>
    </source>
</evidence>
<dbReference type="SUPFAM" id="SSF51569">
    <property type="entry name" value="Aldolase"/>
    <property type="match status" value="1"/>
</dbReference>
<dbReference type="AlphaFoldDB" id="A0A2R7Y3R8"/>